<feature type="domain" description="Inhibitor I9" evidence="10">
    <location>
        <begin position="25"/>
        <end position="107"/>
    </location>
</feature>
<reference evidence="13" key="1">
    <citation type="journal article" date="2017" name="Nat. Commun.">
        <title>The asparagus genome sheds light on the origin and evolution of a young Y chromosome.</title>
        <authorList>
            <person name="Harkess A."/>
            <person name="Zhou J."/>
            <person name="Xu C."/>
            <person name="Bowers J.E."/>
            <person name="Van der Hulst R."/>
            <person name="Ayyampalayam S."/>
            <person name="Mercati F."/>
            <person name="Riccardi P."/>
            <person name="McKain M.R."/>
            <person name="Kakrana A."/>
            <person name="Tang H."/>
            <person name="Ray J."/>
            <person name="Groenendijk J."/>
            <person name="Arikit S."/>
            <person name="Mathioni S.M."/>
            <person name="Nakano M."/>
            <person name="Shan H."/>
            <person name="Telgmann-Rauber A."/>
            <person name="Kanno A."/>
            <person name="Yue Z."/>
            <person name="Chen H."/>
            <person name="Li W."/>
            <person name="Chen Y."/>
            <person name="Xu X."/>
            <person name="Zhang Y."/>
            <person name="Luo S."/>
            <person name="Chen H."/>
            <person name="Gao J."/>
            <person name="Mao Z."/>
            <person name="Pires J.C."/>
            <person name="Luo M."/>
            <person name="Kudrna D."/>
            <person name="Wing R.A."/>
            <person name="Meyers B.C."/>
            <person name="Yi K."/>
            <person name="Kong H."/>
            <person name="Lavrijsen P."/>
            <person name="Sunseri F."/>
            <person name="Falavigna A."/>
            <person name="Ye Y."/>
            <person name="Leebens-Mack J.H."/>
            <person name="Chen G."/>
        </authorList>
    </citation>
    <scope>NUCLEOTIDE SEQUENCE [LARGE SCALE GENOMIC DNA]</scope>
    <source>
        <strain evidence="13">cv. DH0086</strain>
    </source>
</reference>
<keyword evidence="3 8" id="KW-0732">Signal</keyword>
<dbReference type="InterPro" id="IPR034197">
    <property type="entry name" value="Peptidases_S8_3"/>
</dbReference>
<dbReference type="Pfam" id="PF05922">
    <property type="entry name" value="Inhibitor_I9"/>
    <property type="match status" value="1"/>
</dbReference>
<name>A0A1R3L7L3_ASPOF</name>
<keyword evidence="13" id="KW-1185">Reference proteome</keyword>
<dbReference type="Gene3D" id="2.60.40.2310">
    <property type="match status" value="1"/>
</dbReference>
<evidence type="ECO:0000313" key="13">
    <source>
        <dbReference type="Proteomes" id="UP000243459"/>
    </source>
</evidence>
<feature type="domain" description="Peptidase S8/S53" evidence="9">
    <location>
        <begin position="132"/>
        <end position="587"/>
    </location>
</feature>
<evidence type="ECO:0000256" key="2">
    <source>
        <dbReference type="ARBA" id="ARBA00022670"/>
    </source>
</evidence>
<evidence type="ECO:0000313" key="12">
    <source>
        <dbReference type="EMBL" id="ONK55598.1"/>
    </source>
</evidence>
<dbReference type="PANTHER" id="PTHR10795">
    <property type="entry name" value="PROPROTEIN CONVERTASE SUBTILISIN/KEXIN"/>
    <property type="match status" value="1"/>
</dbReference>
<dbReference type="InterPro" id="IPR000209">
    <property type="entry name" value="Peptidase_S8/S53_dom"/>
</dbReference>
<accession>A0A1R3L7L3</accession>
<dbReference type="InterPro" id="IPR041469">
    <property type="entry name" value="Subtilisin-like_FN3"/>
</dbReference>
<keyword evidence="2 7" id="KW-0645">Protease</keyword>
<dbReference type="InterPro" id="IPR045051">
    <property type="entry name" value="SBT"/>
</dbReference>
<dbReference type="Pfam" id="PF00082">
    <property type="entry name" value="Peptidase_S8"/>
    <property type="match status" value="1"/>
</dbReference>
<dbReference type="OMA" id="IDRSFHS"/>
<evidence type="ECO:0000256" key="5">
    <source>
        <dbReference type="ARBA" id="ARBA00022825"/>
    </source>
</evidence>
<dbReference type="AlphaFoldDB" id="A0A1R3L7L3"/>
<dbReference type="SUPFAM" id="SSF52743">
    <property type="entry name" value="Subtilisin-like"/>
    <property type="match status" value="1"/>
</dbReference>
<feature type="domain" description="Subtilisin-like protease fibronectin type-III" evidence="11">
    <location>
        <begin position="661"/>
        <end position="759"/>
    </location>
</feature>
<feature type="active site" description="Charge relay system" evidence="6 7">
    <location>
        <position position="546"/>
    </location>
</feature>
<dbReference type="InterPro" id="IPR036852">
    <property type="entry name" value="Peptidase_S8/S53_dom_sf"/>
</dbReference>
<evidence type="ECO:0000256" key="6">
    <source>
        <dbReference type="PIRSR" id="PIRSR615500-1"/>
    </source>
</evidence>
<proteinExistence type="inferred from homology"/>
<feature type="signal peptide" evidence="8">
    <location>
        <begin position="1"/>
        <end position="19"/>
    </location>
</feature>
<evidence type="ECO:0000259" key="9">
    <source>
        <dbReference type="Pfam" id="PF00082"/>
    </source>
</evidence>
<dbReference type="Pfam" id="PF17766">
    <property type="entry name" value="fn3_6"/>
    <property type="match status" value="1"/>
</dbReference>
<dbReference type="InterPro" id="IPR015500">
    <property type="entry name" value="Peptidase_S8_subtilisin-rel"/>
</dbReference>
<dbReference type="InterPro" id="IPR010259">
    <property type="entry name" value="S8pro/Inhibitor_I9"/>
</dbReference>
<dbReference type="InterPro" id="IPR037045">
    <property type="entry name" value="S8pro/Inhibitor_I9_sf"/>
</dbReference>
<evidence type="ECO:0000256" key="1">
    <source>
        <dbReference type="ARBA" id="ARBA00011073"/>
    </source>
</evidence>
<dbReference type="EMBL" id="KV863363">
    <property type="protein sequence ID" value="ONK55598.1"/>
    <property type="molecule type" value="Genomic_DNA"/>
</dbReference>
<comment type="similarity">
    <text evidence="1 7">Belongs to the peptidase S8 family.</text>
</comment>
<dbReference type="OrthoDB" id="10256524at2759"/>
<evidence type="ECO:0000259" key="10">
    <source>
        <dbReference type="Pfam" id="PF05922"/>
    </source>
</evidence>
<dbReference type="PROSITE" id="PS51892">
    <property type="entry name" value="SUBTILASE"/>
    <property type="match status" value="1"/>
</dbReference>
<dbReference type="GO" id="GO:0004252">
    <property type="term" value="F:serine-type endopeptidase activity"/>
    <property type="evidence" value="ECO:0007669"/>
    <property type="project" value="UniProtKB-UniRule"/>
</dbReference>
<dbReference type="PROSITE" id="PS00138">
    <property type="entry name" value="SUBTILASE_SER"/>
    <property type="match status" value="1"/>
</dbReference>
<evidence type="ECO:0000256" key="8">
    <source>
        <dbReference type="SAM" id="SignalP"/>
    </source>
</evidence>
<dbReference type="Proteomes" id="UP000243459">
    <property type="component" value="Unassembled WGS sequence"/>
</dbReference>
<evidence type="ECO:0000256" key="4">
    <source>
        <dbReference type="ARBA" id="ARBA00022801"/>
    </source>
</evidence>
<dbReference type="Gene3D" id="3.50.30.30">
    <property type="match status" value="1"/>
</dbReference>
<dbReference type="FunFam" id="3.40.50.200:FF:000006">
    <property type="entry name" value="Subtilisin-like protease SBT1.5"/>
    <property type="match status" value="1"/>
</dbReference>
<dbReference type="InterPro" id="IPR023828">
    <property type="entry name" value="Peptidase_S8_Ser-AS"/>
</dbReference>
<protein>
    <submittedName>
        <fullName evidence="12">Uncharacterized protein</fullName>
    </submittedName>
</protein>
<evidence type="ECO:0000256" key="3">
    <source>
        <dbReference type="ARBA" id="ARBA00022729"/>
    </source>
</evidence>
<keyword evidence="4 7" id="KW-0378">Hydrolase</keyword>
<dbReference type="Gene3D" id="3.40.50.200">
    <property type="entry name" value="Peptidase S8/S53 domain"/>
    <property type="match status" value="1"/>
</dbReference>
<evidence type="ECO:0000256" key="7">
    <source>
        <dbReference type="PROSITE-ProRule" id="PRU01240"/>
    </source>
</evidence>
<feature type="active site" description="Charge relay system" evidence="6 7">
    <location>
        <position position="208"/>
    </location>
</feature>
<dbReference type="GO" id="GO:0006508">
    <property type="term" value="P:proteolysis"/>
    <property type="evidence" value="ECO:0007669"/>
    <property type="project" value="UniProtKB-KW"/>
</dbReference>
<dbReference type="PRINTS" id="PR00723">
    <property type="entry name" value="SUBTILISIN"/>
</dbReference>
<evidence type="ECO:0000259" key="11">
    <source>
        <dbReference type="Pfam" id="PF17766"/>
    </source>
</evidence>
<dbReference type="Gene3D" id="3.30.70.80">
    <property type="entry name" value="Peptidase S8 propeptide/proteinase inhibitor I9"/>
    <property type="match status" value="1"/>
</dbReference>
<sequence>MAQILQFFILSSYFIYATSNNIPESYIIYMGSTSNELDGNSKSTDEAHLQMLSSIIPSEEKGRVSIIHSYSHAFKGFSAMLTEKEANTLSGHDGVVRVFPDNILQLHTTRSWDFLEAESGLGSGRTHRKASNDVIIGIIDTGIWPESKSFDDTGMSAIPSRWKGICMEGSDFKKSDCNRKLIGARYYKNLADSVHTSSLGSPRDSVGHGTHTSSTAAGSIVANASYYGLAQGMAKGGSPSSRLAMYKACSMGGCSSSAVLKAIDDAVNDGVDIISISIGMSSIFQSDFLSDPIAIGAFHANERGVLVICSGGNDGPDPYTVVNAAPWILTVGASSIDRTFQSSIVLGNGKILKGVAINFSNLTHSQFYPLIFGRDGAAASTPVSEASNCYPGSLDLEKTTGKIVVCVDTDPSVSRRIKKMVAEGSQAKGLILVDESERGVPFDSGSFPFSEVGNSAGAQILDYLNSTSKPTAIILATEDLKEYKPAPVVAYFSARGPGGLTEGILKPDIMAPGVGILAAAMPVADPGTDLPAGKKISNFAIKSGTSMACPHVAGAAAFIRSAHPRWSPSMIRSALMTTATATNNLGKPITTNSGGNANYHDMGSGEMSPLRALSPGLVFETTTQDYLQFLCYYGYKDQVIRKLLGTNFSCSGKASANLISNINYPSISVARLGGNRGAQTTVSRTVINVGPSNSTYTATVDAPAGFLVSVLPNKLVFAKRGVKASYKVKFDVRNANKGYGFGSVNWSDGAHLVRTVFAVNVA</sequence>
<organism evidence="12 13">
    <name type="scientific">Asparagus officinalis</name>
    <name type="common">Garden asparagus</name>
    <dbReference type="NCBI Taxonomy" id="4686"/>
    <lineage>
        <taxon>Eukaryota</taxon>
        <taxon>Viridiplantae</taxon>
        <taxon>Streptophyta</taxon>
        <taxon>Embryophyta</taxon>
        <taxon>Tracheophyta</taxon>
        <taxon>Spermatophyta</taxon>
        <taxon>Magnoliopsida</taxon>
        <taxon>Liliopsida</taxon>
        <taxon>Asparagales</taxon>
        <taxon>Asparagaceae</taxon>
        <taxon>Asparagoideae</taxon>
        <taxon>Asparagus</taxon>
    </lineage>
</organism>
<dbReference type="CDD" id="cd02120">
    <property type="entry name" value="PA_subtilisin_like"/>
    <property type="match status" value="1"/>
</dbReference>
<feature type="active site" description="Charge relay system" evidence="6 7">
    <location>
        <position position="140"/>
    </location>
</feature>
<gene>
    <name evidence="12" type="ORF">A4U43_UnF1320</name>
</gene>
<dbReference type="Gramene" id="ONK55598">
    <property type="protein sequence ID" value="ONK55598"/>
    <property type="gene ID" value="A4U43_UnF1320"/>
</dbReference>
<dbReference type="SUPFAM" id="SSF54897">
    <property type="entry name" value="Protease propeptides/inhibitors"/>
    <property type="match status" value="1"/>
</dbReference>
<feature type="chain" id="PRO_5012548721" evidence="8">
    <location>
        <begin position="20"/>
        <end position="762"/>
    </location>
</feature>
<keyword evidence="5 7" id="KW-0720">Serine protease</keyword>
<dbReference type="CDD" id="cd04852">
    <property type="entry name" value="Peptidases_S8_3"/>
    <property type="match status" value="1"/>
</dbReference>